<dbReference type="PANTHER" id="PTHR43298">
    <property type="entry name" value="MULTIDRUG RESISTANCE PROTEIN NORM-RELATED"/>
    <property type="match status" value="1"/>
</dbReference>
<keyword evidence="15" id="KW-1185">Reference proteome</keyword>
<dbReference type="NCBIfam" id="TIGR00797">
    <property type="entry name" value="matE"/>
    <property type="match status" value="1"/>
</dbReference>
<dbReference type="GO" id="GO:0005886">
    <property type="term" value="C:plasma membrane"/>
    <property type="evidence" value="ECO:0007669"/>
    <property type="project" value="UniProtKB-SubCell"/>
</dbReference>
<dbReference type="InterPro" id="IPR050222">
    <property type="entry name" value="MATE_MdtK"/>
</dbReference>
<keyword evidence="11 13" id="KW-0472">Membrane</keyword>
<name>R4KAX7_CLOPA</name>
<keyword evidence="9 13" id="KW-1133">Transmembrane helix</keyword>
<evidence type="ECO:0000256" key="10">
    <source>
        <dbReference type="ARBA" id="ARBA00023065"/>
    </source>
</evidence>
<dbReference type="HOGENOM" id="CLU_012893_5_3_9"/>
<keyword evidence="7" id="KW-1003">Cell membrane</keyword>
<feature type="transmembrane region" description="Helical" evidence="13">
    <location>
        <begin position="104"/>
        <end position="123"/>
    </location>
</feature>
<keyword evidence="8 13" id="KW-0812">Transmembrane</keyword>
<dbReference type="STRING" id="86416.Clopa_4102"/>
<dbReference type="eggNOG" id="COG0534">
    <property type="taxonomic scope" value="Bacteria"/>
</dbReference>
<feature type="transmembrane region" description="Helical" evidence="13">
    <location>
        <begin position="143"/>
        <end position="166"/>
    </location>
</feature>
<comment type="function">
    <text evidence="1">Multidrug efflux pump.</text>
</comment>
<feature type="transmembrane region" description="Helical" evidence="13">
    <location>
        <begin position="24"/>
        <end position="49"/>
    </location>
</feature>
<evidence type="ECO:0000256" key="3">
    <source>
        <dbReference type="ARBA" id="ARBA00010199"/>
    </source>
</evidence>
<evidence type="ECO:0000256" key="2">
    <source>
        <dbReference type="ARBA" id="ARBA00004651"/>
    </source>
</evidence>
<evidence type="ECO:0000256" key="6">
    <source>
        <dbReference type="ARBA" id="ARBA00022449"/>
    </source>
</evidence>
<sequence length="481" mass="52247">MLKRIHISKKKRDGSKLRFVRKDVFNLTIPIFTEQLFVMSMGMINTMMAGHIGKEAVSAIGMVDSINNIFIAFFSALAIGGTVVVAQFIGQGNNKLANESMKQVLYSGILISIGITLLTYVFHNQLISLLFGSAEGTVIRDTYTYLTITLLTYPLIAVDLICNGILRGAGDTKTPMKNSIFMNFINVILSFIFIYGINIHDEFIDIHTSGFGVKGAALGIAFARIIGAMVVLVVLLRGTKILKLTKLTVFKFNKELLKPIFGIGIPASVESLLFNCGKLITQVYIVDMGTIAIASNSISVSITNMFNIPGNALSIAATALVGQYMGKGRTEEAGKCLAYITKISTVGLMTVGLISIPFAKLVSTLYTQNSDIIHLTTNILIINGIGTSLWAIGFVLPAGLKGAGDAKYTMITSIIGMWLIRITLGYILGIPLGLGLIGVWLAMYIDWLVRGILYIIRFKKGAWKNIVVIKKSNNISKSEST</sequence>
<evidence type="ECO:0000256" key="5">
    <source>
        <dbReference type="ARBA" id="ARBA00022448"/>
    </source>
</evidence>
<evidence type="ECO:0000313" key="14">
    <source>
        <dbReference type="EMBL" id="AGK98841.1"/>
    </source>
</evidence>
<dbReference type="EMBL" id="CP003261">
    <property type="protein sequence ID" value="AGK98841.1"/>
    <property type="molecule type" value="Genomic_DNA"/>
</dbReference>
<dbReference type="InterPro" id="IPR002528">
    <property type="entry name" value="MATE_fam"/>
</dbReference>
<comment type="similarity">
    <text evidence="3">Belongs to the multi antimicrobial extrusion (MATE) (TC 2.A.66.1) family.</text>
</comment>
<comment type="subcellular location">
    <subcellularLocation>
        <location evidence="2">Cell membrane</location>
        <topology evidence="2">Multi-pass membrane protein</topology>
    </subcellularLocation>
</comment>
<proteinExistence type="inferred from homology"/>
<evidence type="ECO:0000313" key="15">
    <source>
        <dbReference type="Proteomes" id="UP000013523"/>
    </source>
</evidence>
<evidence type="ECO:0000256" key="12">
    <source>
        <dbReference type="ARBA" id="ARBA00031636"/>
    </source>
</evidence>
<feature type="transmembrane region" description="Helical" evidence="13">
    <location>
        <begin position="69"/>
        <end position="92"/>
    </location>
</feature>
<gene>
    <name evidence="14" type="ORF">Clopa_4102</name>
</gene>
<feature type="transmembrane region" description="Helical" evidence="13">
    <location>
        <begin position="379"/>
        <end position="396"/>
    </location>
</feature>
<dbReference type="GO" id="GO:0042910">
    <property type="term" value="F:xenobiotic transmembrane transporter activity"/>
    <property type="evidence" value="ECO:0007669"/>
    <property type="project" value="InterPro"/>
</dbReference>
<feature type="transmembrane region" description="Helical" evidence="13">
    <location>
        <begin position="217"/>
        <end position="236"/>
    </location>
</feature>
<feature type="transmembrane region" description="Helical" evidence="13">
    <location>
        <begin position="408"/>
        <end position="428"/>
    </location>
</feature>
<evidence type="ECO:0000256" key="4">
    <source>
        <dbReference type="ARBA" id="ARBA00020268"/>
    </source>
</evidence>
<dbReference type="GO" id="GO:0006811">
    <property type="term" value="P:monoatomic ion transport"/>
    <property type="evidence" value="ECO:0007669"/>
    <property type="project" value="UniProtKB-KW"/>
</dbReference>
<dbReference type="PANTHER" id="PTHR43298:SF2">
    <property type="entry name" value="FMN_FAD EXPORTER YEEO-RELATED"/>
    <property type="match status" value="1"/>
</dbReference>
<dbReference type="InterPro" id="IPR048279">
    <property type="entry name" value="MdtK-like"/>
</dbReference>
<dbReference type="Pfam" id="PF01554">
    <property type="entry name" value="MatE"/>
    <property type="match status" value="2"/>
</dbReference>
<evidence type="ECO:0000256" key="11">
    <source>
        <dbReference type="ARBA" id="ARBA00023136"/>
    </source>
</evidence>
<dbReference type="AlphaFoldDB" id="R4KAX7"/>
<dbReference type="PIRSF" id="PIRSF006603">
    <property type="entry name" value="DinF"/>
    <property type="match status" value="1"/>
</dbReference>
<organism evidence="14 15">
    <name type="scientific">Clostridium pasteurianum BC1</name>
    <dbReference type="NCBI Taxonomy" id="86416"/>
    <lineage>
        <taxon>Bacteria</taxon>
        <taxon>Bacillati</taxon>
        <taxon>Bacillota</taxon>
        <taxon>Clostridia</taxon>
        <taxon>Eubacteriales</taxon>
        <taxon>Clostridiaceae</taxon>
        <taxon>Clostridium</taxon>
    </lineage>
</organism>
<accession>R4KAX7</accession>
<evidence type="ECO:0000256" key="8">
    <source>
        <dbReference type="ARBA" id="ARBA00022692"/>
    </source>
</evidence>
<dbReference type="PATRIC" id="fig|86416.3.peg.4102"/>
<protein>
    <recommendedName>
        <fullName evidence="4">Probable multidrug resistance protein NorM</fullName>
    </recommendedName>
    <alternativeName>
        <fullName evidence="12">Multidrug-efflux transporter</fullName>
    </alternativeName>
</protein>
<keyword evidence="5" id="KW-0813">Transport</keyword>
<feature type="transmembrane region" description="Helical" evidence="13">
    <location>
        <begin position="178"/>
        <end position="197"/>
    </location>
</feature>
<dbReference type="CDD" id="cd13137">
    <property type="entry name" value="MATE_NorM_like"/>
    <property type="match status" value="1"/>
</dbReference>
<evidence type="ECO:0000256" key="13">
    <source>
        <dbReference type="SAM" id="Phobius"/>
    </source>
</evidence>
<feature type="transmembrane region" description="Helical" evidence="13">
    <location>
        <begin position="336"/>
        <end position="359"/>
    </location>
</feature>
<dbReference type="KEGG" id="cpas:Clopa_4102"/>
<dbReference type="GO" id="GO:0015297">
    <property type="term" value="F:antiporter activity"/>
    <property type="evidence" value="ECO:0007669"/>
    <property type="project" value="UniProtKB-KW"/>
</dbReference>
<keyword evidence="10" id="KW-0406">Ion transport</keyword>
<feature type="transmembrane region" description="Helical" evidence="13">
    <location>
        <begin position="434"/>
        <end position="456"/>
    </location>
</feature>
<evidence type="ECO:0000256" key="7">
    <source>
        <dbReference type="ARBA" id="ARBA00022475"/>
    </source>
</evidence>
<reference evidence="14 15" key="1">
    <citation type="submission" date="2012-01" db="EMBL/GenBank/DDBJ databases">
        <title>Complete sequence of chromosome of Clostridium pasteurianum BC1.</title>
        <authorList>
            <consortium name="US DOE Joint Genome Institute"/>
            <person name="Lucas S."/>
            <person name="Han J."/>
            <person name="Lapidus A."/>
            <person name="Cheng J.-F."/>
            <person name="Goodwin L."/>
            <person name="Pitluck S."/>
            <person name="Peters L."/>
            <person name="Mikhailova N."/>
            <person name="Teshima H."/>
            <person name="Detter J.C."/>
            <person name="Han C."/>
            <person name="Tapia R."/>
            <person name="Land M."/>
            <person name="Hauser L."/>
            <person name="Kyrpides N."/>
            <person name="Ivanova N."/>
            <person name="Pagani I."/>
            <person name="Dunn J."/>
            <person name="Taghavi S."/>
            <person name="Francis A."/>
            <person name="van der Lelie D."/>
            <person name="Woyke T."/>
        </authorList>
    </citation>
    <scope>NUCLEOTIDE SEQUENCE [LARGE SCALE GENOMIC DNA]</scope>
    <source>
        <strain evidence="14 15">BC1</strain>
    </source>
</reference>
<dbReference type="Proteomes" id="UP000013523">
    <property type="component" value="Chromosome"/>
</dbReference>
<evidence type="ECO:0000256" key="9">
    <source>
        <dbReference type="ARBA" id="ARBA00022989"/>
    </source>
</evidence>
<keyword evidence="6" id="KW-0050">Antiport</keyword>
<evidence type="ECO:0000256" key="1">
    <source>
        <dbReference type="ARBA" id="ARBA00003408"/>
    </source>
</evidence>